<reference evidence="2 3" key="1">
    <citation type="journal article" date="2016" name="Nat. Commun.">
        <title>Thousands of microbial genomes shed light on interconnected biogeochemical processes in an aquifer system.</title>
        <authorList>
            <person name="Anantharaman K."/>
            <person name="Brown C.T."/>
            <person name="Hug L.A."/>
            <person name="Sharon I."/>
            <person name="Castelle C.J."/>
            <person name="Probst A.J."/>
            <person name="Thomas B.C."/>
            <person name="Singh A."/>
            <person name="Wilkins M.J."/>
            <person name="Karaoz U."/>
            <person name="Brodie E.L."/>
            <person name="Williams K.H."/>
            <person name="Hubbard S.S."/>
            <person name="Banfield J.F."/>
        </authorList>
    </citation>
    <scope>NUCLEOTIDE SEQUENCE [LARGE SCALE GENOMIC DNA]</scope>
</reference>
<keyword evidence="1" id="KW-0472">Membrane</keyword>
<protein>
    <submittedName>
        <fullName evidence="2">Uncharacterized protein</fullName>
    </submittedName>
</protein>
<dbReference type="SUPFAM" id="SSF51126">
    <property type="entry name" value="Pectin lyase-like"/>
    <property type="match status" value="1"/>
</dbReference>
<evidence type="ECO:0000256" key="1">
    <source>
        <dbReference type="SAM" id="Phobius"/>
    </source>
</evidence>
<sequence length="424" mass="45648">MKKKQEQNVFLSPISLSTALVIVVFVAGLFGVLISQEALRTRQYLSANVTKSISSTQQEAVASSSDSVGKGQRQRILVEGDYVIDQAGTILKDSILEVKGSVIVRADDVLLQNILVQCRSDEKKHIKHSADGITAVGVKRLKLYQVDVRGCGGNGIFLKDGAGHDLAEGSLSQIAKTAIVLDNVRYTDIAGWAVHSSDAGISLRNGSNHNRIIASIVWETLTGNPFFISEDSSANQIVRSRNRNVRSNVIAAIDLNPDNLWYHSVCNSTDGYAACTSDNAGKAPDYNDPLEFSPVAHTVCLDKSFQGHTCSFQDVGAALDAATTGDLVTIDTNTNNNDGSMDAWPVVRITKPLWIVGNNRSQQGAYGYKVNFSNIIIDEGAKAGTRLQNIFVDKPASEVSTALDGVELINVQARGEGGKWVLVK</sequence>
<proteinExistence type="predicted"/>
<evidence type="ECO:0000313" key="3">
    <source>
        <dbReference type="Proteomes" id="UP000177785"/>
    </source>
</evidence>
<accession>A0A1G2G791</accession>
<name>A0A1G2G791_9BACT</name>
<dbReference type="EMBL" id="MHNL01000001">
    <property type="protein sequence ID" value="OGZ46116.1"/>
    <property type="molecule type" value="Genomic_DNA"/>
</dbReference>
<comment type="caution">
    <text evidence="2">The sequence shown here is derived from an EMBL/GenBank/DDBJ whole genome shotgun (WGS) entry which is preliminary data.</text>
</comment>
<dbReference type="Proteomes" id="UP000177785">
    <property type="component" value="Unassembled WGS sequence"/>
</dbReference>
<dbReference type="AlphaFoldDB" id="A0A1G2G791"/>
<organism evidence="2 3">
    <name type="scientific">Candidatus Ryanbacteria bacterium RIFCSPHIGHO2_01_FULL_48_27</name>
    <dbReference type="NCBI Taxonomy" id="1802115"/>
    <lineage>
        <taxon>Bacteria</taxon>
        <taxon>Candidatus Ryaniibacteriota</taxon>
    </lineage>
</organism>
<keyword evidence="1" id="KW-0812">Transmembrane</keyword>
<keyword evidence="1" id="KW-1133">Transmembrane helix</keyword>
<dbReference type="STRING" id="1802115.A2756_05885"/>
<evidence type="ECO:0000313" key="2">
    <source>
        <dbReference type="EMBL" id="OGZ46116.1"/>
    </source>
</evidence>
<dbReference type="InterPro" id="IPR011050">
    <property type="entry name" value="Pectin_lyase_fold/virulence"/>
</dbReference>
<gene>
    <name evidence="2" type="ORF">A2756_05885</name>
</gene>
<feature type="transmembrane region" description="Helical" evidence="1">
    <location>
        <begin position="9"/>
        <end position="34"/>
    </location>
</feature>